<comment type="caution">
    <text evidence="2">The sequence shown here is derived from an EMBL/GenBank/DDBJ whole genome shotgun (WGS) entry which is preliminary data.</text>
</comment>
<feature type="compositionally biased region" description="Basic and acidic residues" evidence="1">
    <location>
        <begin position="18"/>
        <end position="31"/>
    </location>
</feature>
<name>A0A8J2YWR1_9PROT</name>
<evidence type="ECO:0000256" key="1">
    <source>
        <dbReference type="SAM" id="MobiDB-lite"/>
    </source>
</evidence>
<dbReference type="Proteomes" id="UP000646365">
    <property type="component" value="Unassembled WGS sequence"/>
</dbReference>
<sequence>MGARRGQLYRVLVEADDRTARADPVRERPEDTQGTTADIEATPARLDTDPVKPRLGLRLPHTRLQAQPLKLSAAAGQEILATSGHRTLRR</sequence>
<reference evidence="2" key="1">
    <citation type="journal article" date="2014" name="Int. J. Syst. Evol. Microbiol.">
        <title>Complete genome sequence of Corynebacterium casei LMG S-19264T (=DSM 44701T), isolated from a smear-ripened cheese.</title>
        <authorList>
            <consortium name="US DOE Joint Genome Institute (JGI-PGF)"/>
            <person name="Walter F."/>
            <person name="Albersmeier A."/>
            <person name="Kalinowski J."/>
            <person name="Ruckert C."/>
        </authorList>
    </citation>
    <scope>NUCLEOTIDE SEQUENCE</scope>
    <source>
        <strain evidence="2">CGMCC 1.15725</strain>
    </source>
</reference>
<dbReference type="AlphaFoldDB" id="A0A8J2YWR1"/>
<feature type="region of interest" description="Disordered" evidence="1">
    <location>
        <begin position="18"/>
        <end position="53"/>
    </location>
</feature>
<keyword evidence="3" id="KW-1185">Reference proteome</keyword>
<dbReference type="EMBL" id="BMJQ01000012">
    <property type="protein sequence ID" value="GGF32915.1"/>
    <property type="molecule type" value="Genomic_DNA"/>
</dbReference>
<protein>
    <submittedName>
        <fullName evidence="2">Uncharacterized protein</fullName>
    </submittedName>
</protein>
<evidence type="ECO:0000313" key="3">
    <source>
        <dbReference type="Proteomes" id="UP000646365"/>
    </source>
</evidence>
<proteinExistence type="predicted"/>
<organism evidence="2 3">
    <name type="scientific">Aliidongia dinghuensis</name>
    <dbReference type="NCBI Taxonomy" id="1867774"/>
    <lineage>
        <taxon>Bacteria</taxon>
        <taxon>Pseudomonadati</taxon>
        <taxon>Pseudomonadota</taxon>
        <taxon>Alphaproteobacteria</taxon>
        <taxon>Rhodospirillales</taxon>
        <taxon>Dongiaceae</taxon>
        <taxon>Aliidongia</taxon>
    </lineage>
</organism>
<reference evidence="2" key="2">
    <citation type="submission" date="2020-09" db="EMBL/GenBank/DDBJ databases">
        <authorList>
            <person name="Sun Q."/>
            <person name="Zhou Y."/>
        </authorList>
    </citation>
    <scope>NUCLEOTIDE SEQUENCE</scope>
    <source>
        <strain evidence="2">CGMCC 1.15725</strain>
    </source>
</reference>
<evidence type="ECO:0000313" key="2">
    <source>
        <dbReference type="EMBL" id="GGF32915.1"/>
    </source>
</evidence>
<accession>A0A8J2YWR1</accession>
<gene>
    <name evidence="2" type="ORF">GCM10011611_43890</name>
</gene>